<dbReference type="GO" id="GO:0016740">
    <property type="term" value="F:transferase activity"/>
    <property type="evidence" value="ECO:0007669"/>
    <property type="project" value="UniProtKB-KW"/>
</dbReference>
<keyword evidence="7" id="KW-1185">Reference proteome</keyword>
<dbReference type="AlphaFoldDB" id="A0ABD3RV67"/>
<dbReference type="PANTHER" id="PTHR13693:SF77">
    <property type="entry name" value="8-AMINO-7-OXONONANOATE SYNTHASE"/>
    <property type="match status" value="1"/>
</dbReference>
<comment type="cofactor">
    <cofactor evidence="1">
        <name>pyridoxal 5'-phosphate</name>
        <dbReference type="ChEBI" id="CHEBI:597326"/>
    </cofactor>
</comment>
<evidence type="ECO:0000313" key="6">
    <source>
        <dbReference type="EMBL" id="KAL3816106.1"/>
    </source>
</evidence>
<dbReference type="Pfam" id="PF00155">
    <property type="entry name" value="Aminotran_1_2"/>
    <property type="match status" value="1"/>
</dbReference>
<sequence>MRLPTTIDAKIDQALPNSTSSTLIDFASNDYLGLARCRHQHGLVQSAYDRLFISDTGIDLRTPMLGASGSRLLSGDSHLARDLEGMLADVHNRPATLLFNSGYDANLSVLSSLPYREDDAIVMDELVHNSLVMGVRMGRLKRERVYKFRHNDVVDLRRVLDLLASSSSSLSSTLIVVESVYSMDGDIAPLKKILELAEDMGARVIVDEAHGLGVYGKTNTKNLTIKLLDVDDGDIEEKVGDIQAKGGAGVLAALNLESHPALLCSIHTFGKAAGCHGATVAGSSTLIAYLINYARPFVYSTALPPHSLVSIQQAYTSMTGLEGERRRTKVFRLVRFFREGISASLNADFFGSGFELLPSPSPIQAIVIPGNDQCISVCRYLRTVGFDVYAIRSPTVAKGKERIRIILHSHNSEDEVSVLRKMLVVALKHLSSPDQSKLTSKL</sequence>
<reference evidence="6 7" key="1">
    <citation type="submission" date="2024-10" db="EMBL/GenBank/DDBJ databases">
        <title>Updated reference genomes for cyclostephanoid diatoms.</title>
        <authorList>
            <person name="Roberts W.R."/>
            <person name="Alverson A.J."/>
        </authorList>
    </citation>
    <scope>NUCLEOTIDE SEQUENCE [LARGE SCALE GENOMIC DNA]</scope>
    <source>
        <strain evidence="6 7">AJA228-03</strain>
    </source>
</reference>
<protein>
    <recommendedName>
        <fullName evidence="5">Aminotransferase class I/classII large domain-containing protein</fullName>
    </recommendedName>
</protein>
<dbReference type="PANTHER" id="PTHR13693">
    <property type="entry name" value="CLASS II AMINOTRANSFERASE/8-AMINO-7-OXONONANOATE SYNTHASE"/>
    <property type="match status" value="1"/>
</dbReference>
<feature type="domain" description="Aminotransferase class I/classII large" evidence="5">
    <location>
        <begin position="23"/>
        <end position="415"/>
    </location>
</feature>
<dbReference type="Gene3D" id="3.40.640.10">
    <property type="entry name" value="Type I PLP-dependent aspartate aminotransferase-like (Major domain)"/>
    <property type="match status" value="1"/>
</dbReference>
<evidence type="ECO:0000256" key="3">
    <source>
        <dbReference type="ARBA" id="ARBA00022679"/>
    </source>
</evidence>
<dbReference type="InterPro" id="IPR004839">
    <property type="entry name" value="Aminotransferase_I/II_large"/>
</dbReference>
<evidence type="ECO:0000313" key="7">
    <source>
        <dbReference type="Proteomes" id="UP001530377"/>
    </source>
</evidence>
<evidence type="ECO:0000259" key="5">
    <source>
        <dbReference type="Pfam" id="PF00155"/>
    </source>
</evidence>
<organism evidence="6 7">
    <name type="scientific">Cyclostephanos tholiformis</name>
    <dbReference type="NCBI Taxonomy" id="382380"/>
    <lineage>
        <taxon>Eukaryota</taxon>
        <taxon>Sar</taxon>
        <taxon>Stramenopiles</taxon>
        <taxon>Ochrophyta</taxon>
        <taxon>Bacillariophyta</taxon>
        <taxon>Coscinodiscophyceae</taxon>
        <taxon>Thalassiosirophycidae</taxon>
        <taxon>Stephanodiscales</taxon>
        <taxon>Stephanodiscaceae</taxon>
        <taxon>Cyclostephanos</taxon>
    </lineage>
</organism>
<dbReference type="InterPro" id="IPR015424">
    <property type="entry name" value="PyrdxlP-dep_Trfase"/>
</dbReference>
<name>A0ABD3RV67_9STRA</name>
<keyword evidence="4" id="KW-0663">Pyridoxal phosphate</keyword>
<dbReference type="EMBL" id="JALLPB020000165">
    <property type="protein sequence ID" value="KAL3816106.1"/>
    <property type="molecule type" value="Genomic_DNA"/>
</dbReference>
<comment type="similarity">
    <text evidence="2">Belongs to the class-II pyridoxal-phosphate-dependent aminotransferase family. BioF subfamily.</text>
</comment>
<evidence type="ECO:0000256" key="1">
    <source>
        <dbReference type="ARBA" id="ARBA00001933"/>
    </source>
</evidence>
<keyword evidence="3" id="KW-0808">Transferase</keyword>
<dbReference type="InterPro" id="IPR015422">
    <property type="entry name" value="PyrdxlP-dep_Trfase_small"/>
</dbReference>
<proteinExistence type="inferred from homology"/>
<dbReference type="InterPro" id="IPR015421">
    <property type="entry name" value="PyrdxlP-dep_Trfase_major"/>
</dbReference>
<gene>
    <name evidence="6" type="ORF">ACHAXA_004531</name>
</gene>
<comment type="caution">
    <text evidence="6">The sequence shown here is derived from an EMBL/GenBank/DDBJ whole genome shotgun (WGS) entry which is preliminary data.</text>
</comment>
<evidence type="ECO:0000256" key="4">
    <source>
        <dbReference type="ARBA" id="ARBA00022898"/>
    </source>
</evidence>
<evidence type="ECO:0000256" key="2">
    <source>
        <dbReference type="ARBA" id="ARBA00010008"/>
    </source>
</evidence>
<dbReference type="SUPFAM" id="SSF53383">
    <property type="entry name" value="PLP-dependent transferases"/>
    <property type="match status" value="1"/>
</dbReference>
<dbReference type="Gene3D" id="3.90.1150.10">
    <property type="entry name" value="Aspartate Aminotransferase, domain 1"/>
    <property type="match status" value="1"/>
</dbReference>
<accession>A0ABD3RV67</accession>
<dbReference type="Proteomes" id="UP001530377">
    <property type="component" value="Unassembled WGS sequence"/>
</dbReference>
<dbReference type="InterPro" id="IPR050087">
    <property type="entry name" value="AON_synthase_class-II"/>
</dbReference>